<comment type="caution">
    <text evidence="2">The sequence shown here is derived from an EMBL/GenBank/DDBJ whole genome shotgun (WGS) entry which is preliminary data.</text>
</comment>
<gene>
    <name evidence="2" type="ORF">ACHAWU_008314</name>
</gene>
<reference evidence="2 3" key="1">
    <citation type="submission" date="2024-10" db="EMBL/GenBank/DDBJ databases">
        <title>Updated reference genomes for cyclostephanoid diatoms.</title>
        <authorList>
            <person name="Roberts W.R."/>
            <person name="Alverson A.J."/>
        </authorList>
    </citation>
    <scope>NUCLEOTIDE SEQUENCE [LARGE SCALE GENOMIC DNA]</scope>
    <source>
        <strain evidence="2 3">AJA232-27</strain>
    </source>
</reference>
<organism evidence="2 3">
    <name type="scientific">Discostella pseudostelligera</name>
    <dbReference type="NCBI Taxonomy" id="259834"/>
    <lineage>
        <taxon>Eukaryota</taxon>
        <taxon>Sar</taxon>
        <taxon>Stramenopiles</taxon>
        <taxon>Ochrophyta</taxon>
        <taxon>Bacillariophyta</taxon>
        <taxon>Coscinodiscophyceae</taxon>
        <taxon>Thalassiosirophycidae</taxon>
        <taxon>Stephanodiscales</taxon>
        <taxon>Stephanodiscaceae</taxon>
        <taxon>Discostella</taxon>
    </lineage>
</organism>
<evidence type="ECO:0000256" key="1">
    <source>
        <dbReference type="SAM" id="Phobius"/>
    </source>
</evidence>
<dbReference type="EMBL" id="JALLBG020000228">
    <property type="protein sequence ID" value="KAL3758560.1"/>
    <property type="molecule type" value="Genomic_DNA"/>
</dbReference>
<protein>
    <submittedName>
        <fullName evidence="2">Uncharacterized protein</fullName>
    </submittedName>
</protein>
<feature type="transmembrane region" description="Helical" evidence="1">
    <location>
        <begin position="198"/>
        <end position="220"/>
    </location>
</feature>
<accession>A0ABD3M3H8</accession>
<proteinExistence type="predicted"/>
<feature type="transmembrane region" description="Helical" evidence="1">
    <location>
        <begin position="71"/>
        <end position="89"/>
    </location>
</feature>
<keyword evidence="1" id="KW-1133">Transmembrane helix</keyword>
<dbReference type="Proteomes" id="UP001530293">
    <property type="component" value="Unassembled WGS sequence"/>
</dbReference>
<keyword evidence="1" id="KW-0812">Transmembrane</keyword>
<keyword evidence="3" id="KW-1185">Reference proteome</keyword>
<feature type="transmembrane region" description="Helical" evidence="1">
    <location>
        <begin position="137"/>
        <end position="156"/>
    </location>
</feature>
<dbReference type="AlphaFoldDB" id="A0ABD3M3H8"/>
<name>A0ABD3M3H8_9STRA</name>
<evidence type="ECO:0000313" key="2">
    <source>
        <dbReference type="EMBL" id="KAL3758560.1"/>
    </source>
</evidence>
<evidence type="ECO:0000313" key="3">
    <source>
        <dbReference type="Proteomes" id="UP001530293"/>
    </source>
</evidence>
<sequence length="224" mass="25295">MDNIPLPKQLLPCLAIPFVELFPNLCLGWWTPPSLNLDQYNKLWYLRIALHSIAWLPLFEMLHPICLDGSTFLILLFATVAAIILRNILMKKELDRVTRTPLWKTNLPPDKRLALFVVITSVRPTDISRFDDFAARYVHLPTRILAGVIVAVAQILRHHLVGNEQVKMMGAFTVFVVGGICINGTRHGNTGMDCFSRFMFGAGFIAILHYVSEVSDIVLIKSIN</sequence>
<feature type="transmembrane region" description="Helical" evidence="1">
    <location>
        <begin position="168"/>
        <end position="186"/>
    </location>
</feature>
<keyword evidence="1" id="KW-0472">Membrane</keyword>